<proteinExistence type="predicted"/>
<dbReference type="RefSeq" id="WP_128339373.1">
    <property type="nucleotide sequence ID" value="NZ_QKPI01000026.1"/>
</dbReference>
<evidence type="ECO:0000313" key="1">
    <source>
        <dbReference type="EMBL" id="RWT79134.1"/>
    </source>
</evidence>
<organism evidence="1 2">
    <name type="scientific">Enterobacter cloacae</name>
    <dbReference type="NCBI Taxonomy" id="550"/>
    <lineage>
        <taxon>Bacteria</taxon>
        <taxon>Pseudomonadati</taxon>
        <taxon>Pseudomonadota</taxon>
        <taxon>Gammaproteobacteria</taxon>
        <taxon>Enterobacterales</taxon>
        <taxon>Enterobacteriaceae</taxon>
        <taxon>Enterobacter</taxon>
        <taxon>Enterobacter cloacae complex</taxon>
    </lineage>
</organism>
<dbReference type="Proteomes" id="UP000289016">
    <property type="component" value="Unassembled WGS sequence"/>
</dbReference>
<name>A0AB37VIT5_ENTCL</name>
<dbReference type="AlphaFoldDB" id="A0AB37VIT5"/>
<gene>
    <name evidence="1" type="ORF">DN595_12285</name>
</gene>
<protein>
    <submittedName>
        <fullName evidence="1">Uncharacterized protein</fullName>
    </submittedName>
</protein>
<dbReference type="EMBL" id="QKPI01000026">
    <property type="protein sequence ID" value="RWT79134.1"/>
    <property type="molecule type" value="Genomic_DNA"/>
</dbReference>
<sequence length="70" mass="7718">MTEMNDLNIGETKGGSAHLDAQTVLRLKQYRIDHLKAHPGQPLPGVAQIVRHAVNAWLNENSFAVTEGEK</sequence>
<evidence type="ECO:0000313" key="2">
    <source>
        <dbReference type="Proteomes" id="UP000289016"/>
    </source>
</evidence>
<comment type="caution">
    <text evidence="1">The sequence shown here is derived from an EMBL/GenBank/DDBJ whole genome shotgun (WGS) entry which is preliminary data.</text>
</comment>
<reference evidence="1 2" key="1">
    <citation type="submission" date="2018-06" db="EMBL/GenBank/DDBJ databases">
        <title>Carbapenemase-producing Enterobacteriaceae present in wastewater treatment plant effluent and nearby surface waters in the US.</title>
        <authorList>
            <person name="Mathys D.A."/>
            <person name="Mollenkopf D.F."/>
            <person name="Feicht S.M."/>
            <person name="Adams R.J."/>
            <person name="Albers A.L."/>
            <person name="Grooters S.V."/>
            <person name="Stuever D.M."/>
            <person name="Daniels J.B."/>
            <person name="Wittum T.E."/>
        </authorList>
    </citation>
    <scope>NUCLEOTIDE SEQUENCE [LARGE SCALE GENOMIC DNA]</scope>
    <source>
        <strain evidence="1 2">GEO_23_Down_A</strain>
    </source>
</reference>
<accession>A0AB37VIT5</accession>